<dbReference type="SUPFAM" id="SSF46894">
    <property type="entry name" value="C-terminal effector domain of the bipartite response regulators"/>
    <property type="match status" value="1"/>
</dbReference>
<dbReference type="InterPro" id="IPR027417">
    <property type="entry name" value="P-loop_NTPase"/>
</dbReference>
<dbReference type="InterPro" id="IPR036388">
    <property type="entry name" value="WH-like_DNA-bd_sf"/>
</dbReference>
<dbReference type="RefSeq" id="WP_192776697.1">
    <property type="nucleotide sequence ID" value="NZ_BAAASY010000011.1"/>
</dbReference>
<evidence type="ECO:0000256" key="3">
    <source>
        <dbReference type="ARBA" id="ARBA00023125"/>
    </source>
</evidence>
<dbReference type="CDD" id="cd00383">
    <property type="entry name" value="trans_reg_C"/>
    <property type="match status" value="1"/>
</dbReference>
<dbReference type="SMART" id="SM00862">
    <property type="entry name" value="Trans_reg_C"/>
    <property type="match status" value="1"/>
</dbReference>
<organism evidence="7 8">
    <name type="scientific">Nonomuraea africana</name>
    <dbReference type="NCBI Taxonomy" id="46171"/>
    <lineage>
        <taxon>Bacteria</taxon>
        <taxon>Bacillati</taxon>
        <taxon>Actinomycetota</taxon>
        <taxon>Actinomycetes</taxon>
        <taxon>Streptosporangiales</taxon>
        <taxon>Streptosporangiaceae</taxon>
        <taxon>Nonomuraea</taxon>
    </lineage>
</organism>
<dbReference type="InterPro" id="IPR002182">
    <property type="entry name" value="NB-ARC"/>
</dbReference>
<dbReference type="EMBL" id="JADBEF010000001">
    <property type="protein sequence ID" value="MBE1561843.1"/>
    <property type="molecule type" value="Genomic_DNA"/>
</dbReference>
<dbReference type="PROSITE" id="PS51755">
    <property type="entry name" value="OMPR_PHOB"/>
    <property type="match status" value="1"/>
</dbReference>
<keyword evidence="8" id="KW-1185">Reference proteome</keyword>
<dbReference type="CDD" id="cd15831">
    <property type="entry name" value="BTAD"/>
    <property type="match status" value="1"/>
</dbReference>
<dbReference type="Gene3D" id="3.40.50.300">
    <property type="entry name" value="P-loop containing nucleotide triphosphate hydrolases"/>
    <property type="match status" value="1"/>
</dbReference>
<dbReference type="Gene3D" id="1.25.40.10">
    <property type="entry name" value="Tetratricopeptide repeat domain"/>
    <property type="match status" value="2"/>
</dbReference>
<dbReference type="SMART" id="SM00382">
    <property type="entry name" value="AAA"/>
    <property type="match status" value="1"/>
</dbReference>
<dbReference type="GO" id="GO:0003677">
    <property type="term" value="F:DNA binding"/>
    <property type="evidence" value="ECO:0007669"/>
    <property type="project" value="UniProtKB-KW"/>
</dbReference>
<accession>A0ABR9KIK0</accession>
<dbReference type="SUPFAM" id="SSF52540">
    <property type="entry name" value="P-loop containing nucleoside triphosphate hydrolases"/>
    <property type="match status" value="1"/>
</dbReference>
<dbReference type="SUPFAM" id="SSF48452">
    <property type="entry name" value="TPR-like"/>
    <property type="match status" value="2"/>
</dbReference>
<dbReference type="InterPro" id="IPR003593">
    <property type="entry name" value="AAA+_ATPase"/>
</dbReference>
<evidence type="ECO:0000313" key="7">
    <source>
        <dbReference type="EMBL" id="MBE1561843.1"/>
    </source>
</evidence>
<dbReference type="PANTHER" id="PTHR35807">
    <property type="entry name" value="TRANSCRIPTIONAL REGULATOR REDD-RELATED"/>
    <property type="match status" value="1"/>
</dbReference>
<evidence type="ECO:0000259" key="6">
    <source>
        <dbReference type="PROSITE" id="PS51755"/>
    </source>
</evidence>
<dbReference type="Pfam" id="PF00931">
    <property type="entry name" value="NB-ARC"/>
    <property type="match status" value="1"/>
</dbReference>
<evidence type="ECO:0000313" key="8">
    <source>
        <dbReference type="Proteomes" id="UP000661607"/>
    </source>
</evidence>
<dbReference type="PANTHER" id="PTHR35807:SF1">
    <property type="entry name" value="TRANSCRIPTIONAL REGULATOR REDD"/>
    <property type="match status" value="1"/>
</dbReference>
<dbReference type="InterPro" id="IPR051677">
    <property type="entry name" value="AfsR-DnrI-RedD_regulator"/>
</dbReference>
<dbReference type="SMART" id="SM01043">
    <property type="entry name" value="BTAD"/>
    <property type="match status" value="1"/>
</dbReference>
<comment type="similarity">
    <text evidence="1">Belongs to the AfsR/DnrI/RedD regulatory family.</text>
</comment>
<dbReference type="PRINTS" id="PR00364">
    <property type="entry name" value="DISEASERSIST"/>
</dbReference>
<dbReference type="InterPro" id="IPR005158">
    <property type="entry name" value="BTAD"/>
</dbReference>
<dbReference type="InterPro" id="IPR011990">
    <property type="entry name" value="TPR-like_helical_dom_sf"/>
</dbReference>
<protein>
    <submittedName>
        <fullName evidence="7">DNA-binding SARP family transcriptional activator</fullName>
    </submittedName>
</protein>
<keyword evidence="4" id="KW-0804">Transcription</keyword>
<dbReference type="Gene3D" id="1.10.10.10">
    <property type="entry name" value="Winged helix-like DNA-binding domain superfamily/Winged helix DNA-binding domain"/>
    <property type="match status" value="1"/>
</dbReference>
<reference evidence="7 8" key="1">
    <citation type="submission" date="2020-10" db="EMBL/GenBank/DDBJ databases">
        <title>Sequencing the genomes of 1000 actinobacteria strains.</title>
        <authorList>
            <person name="Klenk H.-P."/>
        </authorList>
    </citation>
    <scope>NUCLEOTIDE SEQUENCE [LARGE SCALE GENOMIC DNA]</scope>
    <source>
        <strain evidence="7 8">DSM 43748</strain>
    </source>
</reference>
<evidence type="ECO:0000256" key="2">
    <source>
        <dbReference type="ARBA" id="ARBA00023015"/>
    </source>
</evidence>
<proteinExistence type="inferred from homology"/>
<comment type="caution">
    <text evidence="7">The sequence shown here is derived from an EMBL/GenBank/DDBJ whole genome shotgun (WGS) entry which is preliminary data.</text>
</comment>
<dbReference type="InterPro" id="IPR016032">
    <property type="entry name" value="Sig_transdc_resp-reg_C-effctor"/>
</dbReference>
<evidence type="ECO:0000256" key="5">
    <source>
        <dbReference type="PROSITE-ProRule" id="PRU01091"/>
    </source>
</evidence>
<keyword evidence="3 5" id="KW-0238">DNA-binding</keyword>
<sequence length="997" mass="109748">MRRGNQLINVNAPKQRVILATLLLAANRVVLADELMERLWPDRFPRDARASLQTHLARLRRTLGDGRDGRRMIHTSPGGYLIEVATEHLDLLRYRSLLDQASRAETAGDLVAEAQLLQEALALWRGTALADIASDPLMRDEVPQLTEEWFRALHRRFDVELMLGNHAEIVADLRRLALRHPLRERLCGQLMIALFQGGQQVEALKAYASVAAVLRNEYGLDVGDELNRLHHAVLTGDLTLVTELGLHRSANEGHEGQARWATPRQLPVGIADFVGRADLMDRIEGALGQRQPRAMPIVTVTGPPGVGKTAMAVQLAHRVQDRFPDGQLFVRLGRTGERRRDPGEVLAELLEATGMSRSAIPVGQEQCAAMFRSRLADRRVLLVLDDVIDVEQVQPLLPGTPGCAVIITSRSMLSALAGTVPTRLTALTDTESVELLERLVGSRRIHLERKAVARIVAACGRLPLALRIAGARLGMQPLASLTAFADRLQDPRRRLNELKVGGLDVRHSLKQSYVALDPPARTAFRRLGLLPDAEVAPWTVTALTGEDDERLTDRLIEASLLEPVGLNAMDDPTYRLDPFSALYAAERAEEDDPPTTASALSRYVDTLLGFAVRAARQLPRAVGQLPPEPGSEAFLSARDTTRVEARPWKWLATERDRLFSAIMLCCRYGWHERAARLAEIVTMLAKHRDDLAALIRLSIAVRDAGWANGDQRLGWRAEHGRAMLLLRQGRVSESRTLLTRCVNALDRLEAWQELPHSLAMLAHVCAVQQTADEALKLAEQARALARSSVEPHAEILALGVTADIMLATGRGAEARHTLDRVLARSRELRETRFEAVTLNAIGWSRLQEGDLRSATRLADEARALAGVGDRYGRARPLHLLSAIALAQDRHVEAMRLAEDSRRAFARLGDAGGEAELTCLEGEIHLAAGRSGAAVDLLVPSLNRLNELGAFRAEARGARVLARAHVTLEDHQLWRHLSGRMDAMAALPMRVGGRSGAA</sequence>
<evidence type="ECO:0000256" key="1">
    <source>
        <dbReference type="ARBA" id="ARBA00005820"/>
    </source>
</evidence>
<dbReference type="InterPro" id="IPR001867">
    <property type="entry name" value="OmpR/PhoB-type_DNA-bd"/>
</dbReference>
<evidence type="ECO:0000256" key="4">
    <source>
        <dbReference type="ARBA" id="ARBA00023163"/>
    </source>
</evidence>
<dbReference type="Pfam" id="PF03704">
    <property type="entry name" value="BTAD"/>
    <property type="match status" value="1"/>
</dbReference>
<gene>
    <name evidence="7" type="ORF">H4W81_004622</name>
</gene>
<feature type="domain" description="OmpR/PhoB-type" evidence="6">
    <location>
        <begin position="1"/>
        <end position="84"/>
    </location>
</feature>
<keyword evidence="2" id="KW-0805">Transcription regulation</keyword>
<dbReference type="Proteomes" id="UP000661607">
    <property type="component" value="Unassembled WGS sequence"/>
</dbReference>
<dbReference type="Pfam" id="PF00486">
    <property type="entry name" value="Trans_reg_C"/>
    <property type="match status" value="1"/>
</dbReference>
<feature type="DNA-binding region" description="OmpR/PhoB-type" evidence="5">
    <location>
        <begin position="1"/>
        <end position="84"/>
    </location>
</feature>
<name>A0ABR9KIK0_9ACTN</name>